<keyword evidence="8" id="KW-1185">Reference proteome</keyword>
<keyword evidence="6" id="KW-0804">Transcription</keyword>
<organism evidence="8 9">
    <name type="scientific">Acrobeloides nanus</name>
    <dbReference type="NCBI Taxonomy" id="290746"/>
    <lineage>
        <taxon>Eukaryota</taxon>
        <taxon>Metazoa</taxon>
        <taxon>Ecdysozoa</taxon>
        <taxon>Nematoda</taxon>
        <taxon>Chromadorea</taxon>
        <taxon>Rhabditida</taxon>
        <taxon>Tylenchina</taxon>
        <taxon>Cephalobomorpha</taxon>
        <taxon>Cephaloboidea</taxon>
        <taxon>Cephalobidae</taxon>
        <taxon>Acrobeloides</taxon>
    </lineage>
</organism>
<keyword evidence="6" id="KW-0479">Metal-binding</keyword>
<comment type="catalytic activity">
    <reaction evidence="5 6">
        <text>O-phospho-L-tyrosyl-[protein] + H2O = L-tyrosyl-[protein] + phosphate</text>
        <dbReference type="Rhea" id="RHEA:10684"/>
        <dbReference type="Rhea" id="RHEA-COMP:10136"/>
        <dbReference type="Rhea" id="RHEA-COMP:20101"/>
        <dbReference type="ChEBI" id="CHEBI:15377"/>
        <dbReference type="ChEBI" id="CHEBI:43474"/>
        <dbReference type="ChEBI" id="CHEBI:46858"/>
        <dbReference type="ChEBI" id="CHEBI:61978"/>
        <dbReference type="EC" id="3.1.3.48"/>
    </reaction>
</comment>
<dbReference type="GO" id="GO:0046872">
    <property type="term" value="F:metal ion binding"/>
    <property type="evidence" value="ECO:0007669"/>
    <property type="project" value="UniProtKB-KW"/>
</dbReference>
<evidence type="ECO:0000256" key="5">
    <source>
        <dbReference type="ARBA" id="ARBA00051722"/>
    </source>
</evidence>
<evidence type="ECO:0000256" key="3">
    <source>
        <dbReference type="ARBA" id="ARBA00022842"/>
    </source>
</evidence>
<evidence type="ECO:0000256" key="7">
    <source>
        <dbReference type="SAM" id="MobiDB-lite"/>
    </source>
</evidence>
<feature type="region of interest" description="Disordered" evidence="7">
    <location>
        <begin position="137"/>
        <end position="181"/>
    </location>
</feature>
<comment type="cofactor">
    <cofactor evidence="6">
        <name>Mg(2+)</name>
        <dbReference type="ChEBI" id="CHEBI:18420"/>
    </cofactor>
    <text evidence="6">Binds 1 Mg(2+) ion per subunit.</text>
</comment>
<accession>A0A914C6F9</accession>
<evidence type="ECO:0000256" key="1">
    <source>
        <dbReference type="ARBA" id="ARBA00010501"/>
    </source>
</evidence>
<sequence length="477" mass="52200">MASSDLKMPLNTTPSSALAAMQDVAVAAAGYDARMLSTPPYYNTNYANSAYGMYNPQYYQMAAASSLRGSTPIANYFTNPSAYYGGYAATNFDYSQYTSSAMASMPSYYGAPNGYYGPSASSSKAINPYATTDLSLTAGPSGSGSNGGTGSSSNGSQISPYSTKSDIPKRRAKKRRANGGLVTPEPNYTRVFVWELEDICILADPFIRLSMDPTWQRIIEQILVAGFHIEHLDEFDQIKNIEEAQIDESLHEICYPPPPQSTNSLGTAINHVNSSSHDSSGSAASAASPTGRSSTGISATPGNHRLADNLRRVSSCYQHIKNIYNQCKENFTELLNISNLGERSPDIHERLSLLESMNGSPTINYRRCMKIVMDRCSNEQTFTNLVMTNESLPSTFAKLIATDLSNWVPAENVYSSAKSGRGATIEMLAQRYKKSLLIISRNPETQELAKRENIPCWPIRSMKDVELFYLALANILL</sequence>
<keyword evidence="4 6" id="KW-0904">Protein phosphatase</keyword>
<reference evidence="9" key="1">
    <citation type="submission" date="2022-11" db="UniProtKB">
        <authorList>
            <consortium name="WormBaseParasite"/>
        </authorList>
    </citation>
    <scope>IDENTIFICATION</scope>
</reference>
<dbReference type="InterPro" id="IPR038102">
    <property type="entry name" value="EYA_dom_sf"/>
</dbReference>
<dbReference type="GO" id="GO:0004725">
    <property type="term" value="F:protein tyrosine phosphatase activity"/>
    <property type="evidence" value="ECO:0007669"/>
    <property type="project" value="UniProtKB-EC"/>
</dbReference>
<proteinExistence type="inferred from homology"/>
<keyword evidence="6" id="KW-0805">Transcription regulation</keyword>
<dbReference type="GO" id="GO:0005634">
    <property type="term" value="C:nucleus"/>
    <property type="evidence" value="ECO:0007669"/>
    <property type="project" value="TreeGrafter"/>
</dbReference>
<dbReference type="GO" id="GO:0045739">
    <property type="term" value="P:positive regulation of DNA repair"/>
    <property type="evidence" value="ECO:0007669"/>
    <property type="project" value="TreeGrafter"/>
</dbReference>
<dbReference type="InterPro" id="IPR028472">
    <property type="entry name" value="EYA"/>
</dbReference>
<dbReference type="Proteomes" id="UP000887540">
    <property type="component" value="Unplaced"/>
</dbReference>
<feature type="compositionally biased region" description="Low complexity" evidence="7">
    <location>
        <begin position="274"/>
        <end position="294"/>
    </location>
</feature>
<evidence type="ECO:0000256" key="6">
    <source>
        <dbReference type="RuleBase" id="RU362036"/>
    </source>
</evidence>
<feature type="compositionally biased region" description="Polar residues" evidence="7">
    <location>
        <begin position="261"/>
        <end position="273"/>
    </location>
</feature>
<evidence type="ECO:0000256" key="4">
    <source>
        <dbReference type="ARBA" id="ARBA00022912"/>
    </source>
</evidence>
<evidence type="ECO:0000313" key="9">
    <source>
        <dbReference type="WBParaSite" id="ACRNAN_Path_414.g1581.t1"/>
    </source>
</evidence>
<protein>
    <recommendedName>
        <fullName evidence="6">Eyes absent homolog</fullName>
        <ecNumber evidence="6">3.1.3.48</ecNumber>
    </recommendedName>
</protein>
<dbReference type="EC" id="3.1.3.48" evidence="6"/>
<dbReference type="WBParaSite" id="ACRNAN_Path_414.g1581.t1">
    <property type="protein sequence ID" value="ACRNAN_Path_414.g1581.t1"/>
    <property type="gene ID" value="ACRNAN_Path_414.g1581"/>
</dbReference>
<evidence type="ECO:0000313" key="8">
    <source>
        <dbReference type="Proteomes" id="UP000887540"/>
    </source>
</evidence>
<dbReference type="PANTHER" id="PTHR10190">
    <property type="entry name" value="EYES ABSENT"/>
    <property type="match status" value="1"/>
</dbReference>
<name>A0A914C6F9_9BILA</name>
<keyword evidence="2 6" id="KW-0378">Hydrolase</keyword>
<evidence type="ECO:0000256" key="2">
    <source>
        <dbReference type="ARBA" id="ARBA00022801"/>
    </source>
</evidence>
<dbReference type="Gene3D" id="3.40.50.12350">
    <property type="match status" value="1"/>
</dbReference>
<comment type="similarity">
    <text evidence="1 6">Belongs to the HAD-like hydrolase superfamily. EYA family.</text>
</comment>
<keyword evidence="3 6" id="KW-0460">Magnesium</keyword>
<dbReference type="GO" id="GO:2001240">
    <property type="term" value="P:negative regulation of extrinsic apoptotic signaling pathway in absence of ligand"/>
    <property type="evidence" value="ECO:0007669"/>
    <property type="project" value="TreeGrafter"/>
</dbReference>
<feature type="region of interest" description="Disordered" evidence="7">
    <location>
        <begin position="261"/>
        <end position="304"/>
    </location>
</feature>
<feature type="compositionally biased region" description="Gly residues" evidence="7">
    <location>
        <begin position="141"/>
        <end position="150"/>
    </location>
</feature>
<dbReference type="AlphaFoldDB" id="A0A914C6F9"/>
<dbReference type="GO" id="GO:0030154">
    <property type="term" value="P:cell differentiation"/>
    <property type="evidence" value="ECO:0007669"/>
    <property type="project" value="TreeGrafter"/>
</dbReference>
<dbReference type="PANTHER" id="PTHR10190:SF16">
    <property type="entry name" value="DEVELOPMENTAL PROTEIN EYES ABSENT"/>
    <property type="match status" value="1"/>
</dbReference>